<evidence type="ECO:0000259" key="12">
    <source>
        <dbReference type="Pfam" id="PF02878"/>
    </source>
</evidence>
<evidence type="ECO:0000256" key="2">
    <source>
        <dbReference type="ARBA" id="ARBA00022553"/>
    </source>
</evidence>
<dbReference type="GO" id="GO:0004615">
    <property type="term" value="F:phosphomannomutase activity"/>
    <property type="evidence" value="ECO:0007669"/>
    <property type="project" value="TreeGrafter"/>
</dbReference>
<sequence length="449" mass="48919">MRKLFGTDGIRGVANVEPMTCETALKLGRAAGHVFQENDRRHRIVIGKDTRLSGYMIESALVAGICSMGVDALLVGPMPTPAVALITRSLRADAGVVISASHNPYEDNGIKFFSRSGFKLPDEIEERMEYLISTGEIDHIRPTASKVGKAFRIDDAVGRYIEFVKTSIPKGMTFDGIRVVVDCANGASYKVAPIVLSELGADVIPVNVNPDGTNINKKCGSIYPEQMCAKMKQEKAHVGMAFDGDADRVVLADEHGVQVDGDQIMAMCAIDMIREGRLPQNTLVTTVMSNLGLEHALKPVGGKLVKTKVGDRYVVEEMLRGKYTVGGEQSGHIVFLDYNTTGDGMISALQVLALMRKTDKSLNELASCMMRFPQVLINVTVQRKEPIDTIPRVKQEIDMAKDRLGDSGRILVRYSGTEPLARVMVEGRDTNLIHELAESIAAAIRAELG</sequence>
<dbReference type="InterPro" id="IPR016055">
    <property type="entry name" value="A-D-PHexomutase_a/b/a-I/II/III"/>
</dbReference>
<feature type="binding site" evidence="8">
    <location>
        <position position="247"/>
    </location>
    <ligand>
        <name>Mg(2+)</name>
        <dbReference type="ChEBI" id="CHEBI:18420"/>
    </ligand>
</feature>
<keyword evidence="5 8" id="KW-0413">Isomerase</keyword>
<dbReference type="Pfam" id="PF02879">
    <property type="entry name" value="PGM_PMM_II"/>
    <property type="match status" value="1"/>
</dbReference>
<dbReference type="PANTHER" id="PTHR42946:SF1">
    <property type="entry name" value="PHOSPHOGLUCOMUTASE (ALPHA-D-GLUCOSE-1,6-BISPHOSPHATE-DEPENDENT)"/>
    <property type="match status" value="1"/>
</dbReference>
<dbReference type="InterPro" id="IPR016066">
    <property type="entry name" value="A-D-PHexomutase_CS"/>
</dbReference>
<dbReference type="InterPro" id="IPR006352">
    <property type="entry name" value="GlmM_bact"/>
</dbReference>
<dbReference type="Pfam" id="PF02880">
    <property type="entry name" value="PGM_PMM_III"/>
    <property type="match status" value="1"/>
</dbReference>
<dbReference type="SUPFAM" id="SSF53738">
    <property type="entry name" value="Phosphoglucomutase, first 3 domains"/>
    <property type="match status" value="3"/>
</dbReference>
<dbReference type="Gene3D" id="3.30.310.50">
    <property type="entry name" value="Alpha-D-phosphohexomutase, C-terminal domain"/>
    <property type="match status" value="1"/>
</dbReference>
<dbReference type="InterPro" id="IPR050060">
    <property type="entry name" value="Phosphoglucosamine_mutase"/>
</dbReference>
<evidence type="ECO:0000256" key="3">
    <source>
        <dbReference type="ARBA" id="ARBA00022723"/>
    </source>
</evidence>
<evidence type="ECO:0000256" key="9">
    <source>
        <dbReference type="RuleBase" id="RU004326"/>
    </source>
</evidence>
<organism evidence="15 16">
    <name type="scientific">Abyssobacteria bacterium (strain SURF_5)</name>
    <dbReference type="NCBI Taxonomy" id="2093360"/>
    <lineage>
        <taxon>Bacteria</taxon>
        <taxon>Pseudomonadati</taxon>
        <taxon>Candidatus Hydrogenedentota</taxon>
        <taxon>Candidatus Abyssobacteria</taxon>
    </lineage>
</organism>
<evidence type="ECO:0000256" key="6">
    <source>
        <dbReference type="ARBA" id="ARBA00066330"/>
    </source>
</evidence>
<feature type="domain" description="Alpha-D-phosphohexomutase alpha/beta/alpha" evidence="12">
    <location>
        <begin position="2"/>
        <end position="134"/>
    </location>
</feature>
<dbReference type="PROSITE" id="PS00710">
    <property type="entry name" value="PGM_PMM"/>
    <property type="match status" value="1"/>
</dbReference>
<feature type="binding site" description="via phosphate group" evidence="8">
    <location>
        <position position="101"/>
    </location>
    <ligand>
        <name>Mg(2+)</name>
        <dbReference type="ChEBI" id="CHEBI:18420"/>
    </ligand>
</feature>
<evidence type="ECO:0000259" key="14">
    <source>
        <dbReference type="Pfam" id="PF02880"/>
    </source>
</evidence>
<dbReference type="EMBL" id="QZKU01000032">
    <property type="protein sequence ID" value="RJP24660.1"/>
    <property type="molecule type" value="Genomic_DNA"/>
</dbReference>
<evidence type="ECO:0000259" key="13">
    <source>
        <dbReference type="Pfam" id="PF02879"/>
    </source>
</evidence>
<evidence type="ECO:0000256" key="5">
    <source>
        <dbReference type="ARBA" id="ARBA00023235"/>
    </source>
</evidence>
<dbReference type="GO" id="GO:0008966">
    <property type="term" value="F:phosphoglucosamine mutase activity"/>
    <property type="evidence" value="ECO:0007669"/>
    <property type="project" value="UniProtKB-UniRule"/>
</dbReference>
<keyword evidence="4 8" id="KW-0460">Magnesium</keyword>
<dbReference type="Pfam" id="PF02878">
    <property type="entry name" value="PGM_PMM_I"/>
    <property type="match status" value="1"/>
</dbReference>
<keyword evidence="2 8" id="KW-0597">Phosphoprotein</keyword>
<feature type="modified residue" description="Phosphoserine" evidence="8">
    <location>
        <position position="101"/>
    </location>
</feature>
<comment type="catalytic activity">
    <reaction evidence="8 10">
        <text>alpha-D-glucosamine 1-phosphate = D-glucosamine 6-phosphate</text>
        <dbReference type="Rhea" id="RHEA:23424"/>
        <dbReference type="ChEBI" id="CHEBI:58516"/>
        <dbReference type="ChEBI" id="CHEBI:58725"/>
        <dbReference type="EC" id="5.4.2.10"/>
    </reaction>
</comment>
<comment type="cofactor">
    <cofactor evidence="8">
        <name>Mg(2+)</name>
        <dbReference type="ChEBI" id="CHEBI:18420"/>
    </cofactor>
    <text evidence="8">Binds 1 Mg(2+) ion per subunit.</text>
</comment>
<dbReference type="HAMAP" id="MF_01554_B">
    <property type="entry name" value="GlmM_B"/>
    <property type="match status" value="1"/>
</dbReference>
<dbReference type="SUPFAM" id="SSF55957">
    <property type="entry name" value="Phosphoglucomutase, C-terminal domain"/>
    <property type="match status" value="1"/>
</dbReference>
<dbReference type="InterPro" id="IPR005841">
    <property type="entry name" value="Alpha-D-phosphohexomutase_SF"/>
</dbReference>
<dbReference type="GO" id="GO:0006048">
    <property type="term" value="P:UDP-N-acetylglucosamine biosynthetic process"/>
    <property type="evidence" value="ECO:0007669"/>
    <property type="project" value="TreeGrafter"/>
</dbReference>
<evidence type="ECO:0000256" key="1">
    <source>
        <dbReference type="ARBA" id="ARBA00010231"/>
    </source>
</evidence>
<evidence type="ECO:0000256" key="10">
    <source>
        <dbReference type="RuleBase" id="RU004327"/>
    </source>
</evidence>
<feature type="binding site" evidence="8">
    <location>
        <position position="243"/>
    </location>
    <ligand>
        <name>Mg(2+)</name>
        <dbReference type="ChEBI" id="CHEBI:18420"/>
    </ligand>
</feature>
<proteinExistence type="inferred from homology"/>
<dbReference type="InterPro" id="IPR036900">
    <property type="entry name" value="A-D-PHexomutase_C_sf"/>
</dbReference>
<dbReference type="InterPro" id="IPR005843">
    <property type="entry name" value="A-D-PHexomutase_C"/>
</dbReference>
<comment type="similarity">
    <text evidence="1 8 9">Belongs to the phosphohexose mutase family.</text>
</comment>
<feature type="binding site" evidence="8">
    <location>
        <position position="245"/>
    </location>
    <ligand>
        <name>Mg(2+)</name>
        <dbReference type="ChEBI" id="CHEBI:18420"/>
    </ligand>
</feature>
<dbReference type="InterPro" id="IPR005844">
    <property type="entry name" value="A-D-PHexomutase_a/b/a-I"/>
</dbReference>
<dbReference type="GO" id="GO:0000287">
    <property type="term" value="F:magnesium ion binding"/>
    <property type="evidence" value="ECO:0007669"/>
    <property type="project" value="UniProtKB-UniRule"/>
</dbReference>
<dbReference type="PANTHER" id="PTHR42946">
    <property type="entry name" value="PHOSPHOHEXOSE MUTASE"/>
    <property type="match status" value="1"/>
</dbReference>
<dbReference type="PRINTS" id="PR00509">
    <property type="entry name" value="PGMPMM"/>
</dbReference>
<feature type="active site" description="Phosphoserine intermediate" evidence="8">
    <location>
        <position position="101"/>
    </location>
</feature>
<dbReference type="GO" id="GO:0005975">
    <property type="term" value="P:carbohydrate metabolic process"/>
    <property type="evidence" value="ECO:0007669"/>
    <property type="project" value="InterPro"/>
</dbReference>
<dbReference type="FunFam" id="3.30.310.50:FF:000001">
    <property type="entry name" value="Phosphoglucosamine mutase"/>
    <property type="match status" value="1"/>
</dbReference>
<evidence type="ECO:0000313" key="16">
    <source>
        <dbReference type="Proteomes" id="UP000265882"/>
    </source>
</evidence>
<evidence type="ECO:0000256" key="8">
    <source>
        <dbReference type="HAMAP-Rule" id="MF_01554"/>
    </source>
</evidence>
<dbReference type="NCBIfam" id="TIGR01455">
    <property type="entry name" value="glmM"/>
    <property type="match status" value="1"/>
</dbReference>
<dbReference type="Pfam" id="PF00408">
    <property type="entry name" value="PGM_PMM_IV"/>
    <property type="match status" value="1"/>
</dbReference>
<dbReference type="GO" id="GO:0009252">
    <property type="term" value="P:peptidoglycan biosynthetic process"/>
    <property type="evidence" value="ECO:0007669"/>
    <property type="project" value="UniProtKB-ARBA"/>
</dbReference>
<dbReference type="CDD" id="cd05802">
    <property type="entry name" value="GlmM"/>
    <property type="match status" value="1"/>
</dbReference>
<dbReference type="Gene3D" id="3.40.120.10">
    <property type="entry name" value="Alpha-D-Glucose-1,6-Bisphosphate, subunit A, domain 3"/>
    <property type="match status" value="3"/>
</dbReference>
<dbReference type="InterPro" id="IPR005846">
    <property type="entry name" value="A-D-PHexomutase_a/b/a-III"/>
</dbReference>
<dbReference type="Proteomes" id="UP000265882">
    <property type="component" value="Unassembled WGS sequence"/>
</dbReference>
<gene>
    <name evidence="8" type="primary">glmM</name>
    <name evidence="15" type="ORF">C4520_03670</name>
</gene>
<dbReference type="InterPro" id="IPR005845">
    <property type="entry name" value="A-D-PHexomutase_a/b/a-II"/>
</dbReference>
<comment type="caution">
    <text evidence="15">The sequence shown here is derived from an EMBL/GenBank/DDBJ whole genome shotgun (WGS) entry which is preliminary data.</text>
</comment>
<feature type="domain" description="Alpha-D-phosphohexomutase C-terminal" evidence="11">
    <location>
        <begin position="376"/>
        <end position="442"/>
    </location>
</feature>
<dbReference type="NCBIfam" id="NF008139">
    <property type="entry name" value="PRK10887.1"/>
    <property type="match status" value="1"/>
</dbReference>
<feature type="domain" description="Alpha-D-phosphohexomutase alpha/beta/alpha" evidence="13">
    <location>
        <begin position="159"/>
        <end position="256"/>
    </location>
</feature>
<dbReference type="AlphaFoldDB" id="A0A3A4P5N3"/>
<evidence type="ECO:0000313" key="15">
    <source>
        <dbReference type="EMBL" id="RJP24660.1"/>
    </source>
</evidence>
<comment type="PTM">
    <text evidence="8">Activated by phosphorylation.</text>
</comment>
<keyword evidence="3 8" id="KW-0479">Metal-binding</keyword>
<feature type="domain" description="Alpha-D-phosphohexomutase alpha/beta/alpha" evidence="14">
    <location>
        <begin position="260"/>
        <end position="369"/>
    </location>
</feature>
<accession>A0A3A4P5N3</accession>
<name>A0A3A4P5N3_ABYX5</name>
<comment type="function">
    <text evidence="8 10">Catalyzes the conversion of glucosamine-6-phosphate to glucosamine-1-phosphate.</text>
</comment>
<evidence type="ECO:0000256" key="4">
    <source>
        <dbReference type="ARBA" id="ARBA00022842"/>
    </source>
</evidence>
<protein>
    <recommendedName>
        <fullName evidence="7 8">Phosphoglucosamine mutase</fullName>
        <ecNumber evidence="6 8">5.4.2.10</ecNumber>
    </recommendedName>
</protein>
<dbReference type="FunFam" id="3.40.120.10:FF:000002">
    <property type="entry name" value="Phosphoglucosamine mutase"/>
    <property type="match status" value="1"/>
</dbReference>
<reference evidence="15 16" key="1">
    <citation type="journal article" date="2017" name="ISME J.">
        <title>Energy and carbon metabolisms in a deep terrestrial subsurface fluid microbial community.</title>
        <authorList>
            <person name="Momper L."/>
            <person name="Jungbluth S.P."/>
            <person name="Lee M.D."/>
            <person name="Amend J.P."/>
        </authorList>
    </citation>
    <scope>NUCLEOTIDE SEQUENCE [LARGE SCALE GENOMIC DNA]</scope>
    <source>
        <strain evidence="15">SURF_5</strain>
    </source>
</reference>
<evidence type="ECO:0000256" key="7">
    <source>
        <dbReference type="ARBA" id="ARBA00068193"/>
    </source>
</evidence>
<evidence type="ECO:0000259" key="11">
    <source>
        <dbReference type="Pfam" id="PF00408"/>
    </source>
</evidence>
<dbReference type="EC" id="5.4.2.10" evidence="6 8"/>
<dbReference type="FunFam" id="3.40.120.10:FF:000001">
    <property type="entry name" value="Phosphoglucosamine mutase"/>
    <property type="match status" value="1"/>
</dbReference>
<dbReference type="GO" id="GO:0005829">
    <property type="term" value="C:cytosol"/>
    <property type="evidence" value="ECO:0007669"/>
    <property type="project" value="TreeGrafter"/>
</dbReference>